<evidence type="ECO:0000259" key="2">
    <source>
        <dbReference type="Pfam" id="PF20434"/>
    </source>
</evidence>
<dbReference type="PANTHER" id="PTHR48081:SF13">
    <property type="entry name" value="ALPHA_BETA HYDROLASE"/>
    <property type="match status" value="1"/>
</dbReference>
<reference evidence="3 4" key="2">
    <citation type="submission" date="2009-02" db="EMBL/GenBank/DDBJ databases">
        <title>Draft genome sequence of Holdemania filiformis DSM 12042.</title>
        <authorList>
            <person name="Sudarsanam P."/>
            <person name="Ley R."/>
            <person name="Guruge J."/>
            <person name="Turnbaugh P.J."/>
            <person name="Mahowald M."/>
            <person name="Liep D."/>
            <person name="Gordon J."/>
        </authorList>
    </citation>
    <scope>NUCLEOTIDE SEQUENCE [LARGE SCALE GENOMIC DNA]</scope>
    <source>
        <strain evidence="3 4">DSM 12042</strain>
    </source>
</reference>
<proteinExistence type="predicted"/>
<dbReference type="InterPro" id="IPR050300">
    <property type="entry name" value="GDXG_lipolytic_enzyme"/>
</dbReference>
<dbReference type="InterPro" id="IPR049492">
    <property type="entry name" value="BD-FAE-like_dom"/>
</dbReference>
<evidence type="ECO:0000313" key="3">
    <source>
        <dbReference type="EMBL" id="EEF65714.1"/>
    </source>
</evidence>
<dbReference type="eggNOG" id="COG0657">
    <property type="taxonomic scope" value="Bacteria"/>
</dbReference>
<reference evidence="3 4" key="1">
    <citation type="submission" date="2008-12" db="EMBL/GenBank/DDBJ databases">
        <authorList>
            <person name="Fulton L."/>
            <person name="Clifton S."/>
            <person name="Fulton B."/>
            <person name="Xu J."/>
            <person name="Minx P."/>
            <person name="Pepin K.H."/>
            <person name="Johnson M."/>
            <person name="Bhonagiri V."/>
            <person name="Nash W.E."/>
            <person name="Mardis E.R."/>
            <person name="Wilson R.K."/>
        </authorList>
    </citation>
    <scope>NUCLEOTIDE SEQUENCE [LARGE SCALE GENOMIC DNA]</scope>
    <source>
        <strain evidence="3 4">DSM 12042</strain>
    </source>
</reference>
<comment type="caution">
    <text evidence="3">The sequence shown here is derived from an EMBL/GenBank/DDBJ whole genome shotgun (WGS) entry which is preliminary data.</text>
</comment>
<dbReference type="RefSeq" id="WP_006061279.1">
    <property type="nucleotide sequence ID" value="NZ_GG657562.1"/>
</dbReference>
<dbReference type="HOGENOM" id="CLU_012494_4_0_9"/>
<accession>B9YE69</accession>
<dbReference type="GO" id="GO:0016787">
    <property type="term" value="F:hydrolase activity"/>
    <property type="evidence" value="ECO:0007669"/>
    <property type="project" value="UniProtKB-KW"/>
</dbReference>
<organism evidence="3 4">
    <name type="scientific">Holdemania filiformis DSM 12042</name>
    <dbReference type="NCBI Taxonomy" id="545696"/>
    <lineage>
        <taxon>Bacteria</taxon>
        <taxon>Bacillati</taxon>
        <taxon>Bacillota</taxon>
        <taxon>Erysipelotrichia</taxon>
        <taxon>Erysipelotrichales</taxon>
        <taxon>Erysipelotrichaceae</taxon>
        <taxon>Holdemania</taxon>
    </lineage>
</organism>
<gene>
    <name evidence="3" type="ORF">HOLDEFILI_04143</name>
</gene>
<keyword evidence="1" id="KW-0378">Hydrolase</keyword>
<dbReference type="Proteomes" id="UP000005950">
    <property type="component" value="Unassembled WGS sequence"/>
</dbReference>
<dbReference type="Pfam" id="PF20434">
    <property type="entry name" value="BD-FAE"/>
    <property type="match status" value="1"/>
</dbReference>
<dbReference type="PANTHER" id="PTHR48081">
    <property type="entry name" value="AB HYDROLASE SUPERFAMILY PROTEIN C4A8.06C"/>
    <property type="match status" value="1"/>
</dbReference>
<dbReference type="AlphaFoldDB" id="B9YE69"/>
<dbReference type="EMBL" id="ACCF01000261">
    <property type="protein sequence ID" value="EEF65714.1"/>
    <property type="molecule type" value="Genomic_DNA"/>
</dbReference>
<dbReference type="STRING" id="545696.HOLDEFILI_04143"/>
<dbReference type="InterPro" id="IPR029058">
    <property type="entry name" value="AB_hydrolase_fold"/>
</dbReference>
<dbReference type="Gene3D" id="3.40.50.1820">
    <property type="entry name" value="alpha/beta hydrolase"/>
    <property type="match status" value="1"/>
</dbReference>
<evidence type="ECO:0000313" key="4">
    <source>
        <dbReference type="Proteomes" id="UP000005950"/>
    </source>
</evidence>
<name>B9YE69_9FIRM</name>
<dbReference type="OrthoDB" id="24847at2"/>
<sequence>MDAKSYTYEEFPACELTALHQTEIEIDPHQRSVHALPLQEYARAGERGLHIRFLQPSFVAEEMIEGQRFPIILFIQGSGWRWQNVESNICSLGKIAVHGFLVAMIEYRGSECEPFPAQLMDVKQAIQYIRAQAPGLHGDPDQLILWGGSSGGHLAALTAVSEAAGAFPLENGEAFLPAIKGVIDFYGPVNLLSMADQLSAKDHAGSDSIAGKLLGGVAVKEYPRKARQASVTTYIGKAALPPFLIVHGDKDRNVPMAQSVELVEALLKAGHVVDWIKVKNADHGGAGIWNDAILSRCLDKIQCWLAGK</sequence>
<feature type="domain" description="BD-FAE-like" evidence="2">
    <location>
        <begin position="66"/>
        <end position="266"/>
    </location>
</feature>
<dbReference type="SUPFAM" id="SSF53474">
    <property type="entry name" value="alpha/beta-Hydrolases"/>
    <property type="match status" value="1"/>
</dbReference>
<evidence type="ECO:0000256" key="1">
    <source>
        <dbReference type="ARBA" id="ARBA00022801"/>
    </source>
</evidence>
<protein>
    <recommendedName>
        <fullName evidence="2">BD-FAE-like domain-containing protein</fullName>
    </recommendedName>
</protein>